<gene>
    <name evidence="3" type="ORF">A9200_15835</name>
</gene>
<dbReference type="Proteomes" id="UP000092164">
    <property type="component" value="Unassembled WGS sequence"/>
</dbReference>
<dbReference type="GO" id="GO:0016758">
    <property type="term" value="F:hexosyltransferase activity"/>
    <property type="evidence" value="ECO:0007669"/>
    <property type="project" value="TreeGrafter"/>
</dbReference>
<dbReference type="PANTHER" id="PTHR34136">
    <property type="match status" value="1"/>
</dbReference>
<dbReference type="STRING" id="1836467.BTR34_12185"/>
<evidence type="ECO:0000313" key="3">
    <source>
        <dbReference type="EMBL" id="OBR40581.1"/>
    </source>
</evidence>
<dbReference type="KEGG" id="mart:BTR34_12185"/>
<reference evidence="4" key="1">
    <citation type="submission" date="2016-06" db="EMBL/GenBank/DDBJ databases">
        <authorList>
            <person name="Zhan P."/>
        </authorList>
    </citation>
    <scope>NUCLEOTIDE SEQUENCE [LARGE SCALE GENOMIC DNA]</scope>
    <source>
        <strain evidence="4">T28</strain>
    </source>
</reference>
<evidence type="ECO:0000256" key="2">
    <source>
        <dbReference type="ARBA" id="ARBA00022679"/>
    </source>
</evidence>
<dbReference type="AlphaFoldDB" id="A0A1B7ZCE5"/>
<dbReference type="PANTHER" id="PTHR34136:SF1">
    <property type="entry name" value="UDP-N-ACETYL-D-MANNOSAMINURONIC ACID TRANSFERASE"/>
    <property type="match status" value="1"/>
</dbReference>
<dbReference type="CDD" id="cd06533">
    <property type="entry name" value="Glyco_transf_WecG_TagA"/>
    <property type="match status" value="1"/>
</dbReference>
<dbReference type="NCBIfam" id="TIGR00696">
    <property type="entry name" value="wecG_tagA_cpsF"/>
    <property type="match status" value="1"/>
</dbReference>
<organism evidence="3 4">
    <name type="scientific">Maribacter hydrothermalis</name>
    <dbReference type="NCBI Taxonomy" id="1836467"/>
    <lineage>
        <taxon>Bacteria</taxon>
        <taxon>Pseudomonadati</taxon>
        <taxon>Bacteroidota</taxon>
        <taxon>Flavobacteriia</taxon>
        <taxon>Flavobacteriales</taxon>
        <taxon>Flavobacteriaceae</taxon>
        <taxon>Maribacter</taxon>
    </lineage>
</organism>
<proteinExistence type="predicted"/>
<dbReference type="EMBL" id="LZFP01000007">
    <property type="protein sequence ID" value="OBR40581.1"/>
    <property type="molecule type" value="Genomic_DNA"/>
</dbReference>
<evidence type="ECO:0000313" key="4">
    <source>
        <dbReference type="Proteomes" id="UP000092164"/>
    </source>
</evidence>
<keyword evidence="2 3" id="KW-0808">Transferase</keyword>
<accession>A0A1B7ZCE5</accession>
<dbReference type="RefSeq" id="WP_068483838.1">
    <property type="nucleotide sequence ID" value="NZ_CP018760.1"/>
</dbReference>
<protein>
    <submittedName>
        <fullName evidence="3">N-acetylglucosaminyldiphospho-UDP N-acetyl-beta-D-mannosaminyltransferase</fullName>
    </submittedName>
</protein>
<name>A0A1B7ZCE5_9FLAO</name>
<dbReference type="InterPro" id="IPR004629">
    <property type="entry name" value="WecG_TagA_CpsF"/>
</dbReference>
<dbReference type="OrthoDB" id="9771846at2"/>
<evidence type="ECO:0000256" key="1">
    <source>
        <dbReference type="ARBA" id="ARBA00022676"/>
    </source>
</evidence>
<dbReference type="Pfam" id="PF03808">
    <property type="entry name" value="Glyco_tran_WecG"/>
    <property type="match status" value="1"/>
</dbReference>
<keyword evidence="1" id="KW-0328">Glycosyltransferase</keyword>
<comment type="caution">
    <text evidence="3">The sequence shown here is derived from an EMBL/GenBank/DDBJ whole genome shotgun (WGS) entry which is preliminary data.</text>
</comment>
<sequence length="238" mass="27088">MQIFDYNVITKLPELPVKSKTFINTINPHSYCMAEKDAEFKNALLSSDVLLPDGIGIVWAGKVLKDRKISKIAGFDIFVYLLDYLEENKGSCFFLGASQNELDLIRSKAAVEYPNITIGMYSPPFKSEFSAEDSKEMCDQVNAFKPDVLFVGMTAPKQEKWVHAHKDALNVEITCCIGAVFDFYAGTVKRSHPFWIKHGLEWLPRFFKEPKRLAERNLVSTPKFILEVFKHKIAPKKG</sequence>
<keyword evidence="4" id="KW-1185">Reference proteome</keyword>